<dbReference type="EMBL" id="SDAM02000053">
    <property type="protein sequence ID" value="KAH6834136.1"/>
    <property type="molecule type" value="Genomic_DNA"/>
</dbReference>
<dbReference type="Pfam" id="PF00643">
    <property type="entry name" value="zf-B_box"/>
    <property type="match status" value="1"/>
</dbReference>
<feature type="region of interest" description="Disordered" evidence="5">
    <location>
        <begin position="77"/>
        <end position="122"/>
    </location>
</feature>
<reference evidence="7 8" key="1">
    <citation type="journal article" date="2021" name="Nat. Commun.">
        <title>Incipient diploidization of the medicinal plant Perilla within 10,000 years.</title>
        <authorList>
            <person name="Zhang Y."/>
            <person name="Shen Q."/>
            <person name="Leng L."/>
            <person name="Zhang D."/>
            <person name="Chen S."/>
            <person name="Shi Y."/>
            <person name="Ning Z."/>
            <person name="Chen S."/>
        </authorList>
    </citation>
    <scope>NUCLEOTIDE SEQUENCE [LARGE SCALE GENOMIC DNA]</scope>
    <source>
        <strain evidence="8">cv. PC099</strain>
    </source>
</reference>
<dbReference type="InterPro" id="IPR000315">
    <property type="entry name" value="Znf_B-box"/>
</dbReference>
<comment type="caution">
    <text evidence="7">The sequence shown here is derived from an EMBL/GenBank/DDBJ whole genome shotgun (WGS) entry which is preliminary data.</text>
</comment>
<feature type="compositionally biased region" description="Polar residues" evidence="5">
    <location>
        <begin position="146"/>
        <end position="159"/>
    </location>
</feature>
<dbReference type="SMART" id="SM00336">
    <property type="entry name" value="BBOX"/>
    <property type="match status" value="1"/>
</dbReference>
<evidence type="ECO:0000259" key="6">
    <source>
        <dbReference type="PROSITE" id="PS50119"/>
    </source>
</evidence>
<dbReference type="AlphaFoldDB" id="A0AAD4JI02"/>
<dbReference type="PANTHER" id="PTHR31717">
    <property type="entry name" value="ZINC FINGER PROTEIN CONSTANS-LIKE 10"/>
    <property type="match status" value="1"/>
</dbReference>
<feature type="domain" description="B box-type" evidence="6">
    <location>
        <begin position="1"/>
        <end position="45"/>
    </location>
</feature>
<proteinExistence type="predicted"/>
<gene>
    <name evidence="7" type="ORF">C2S53_017993</name>
</gene>
<dbReference type="Proteomes" id="UP001190926">
    <property type="component" value="Unassembled WGS sequence"/>
</dbReference>
<dbReference type="InterPro" id="IPR049808">
    <property type="entry name" value="CONSTANS-like_Bbox1"/>
</dbReference>
<feature type="region of interest" description="Disordered" evidence="5">
    <location>
        <begin position="139"/>
        <end position="160"/>
    </location>
</feature>
<name>A0AAD4JI02_PERFH</name>
<evidence type="ECO:0000256" key="5">
    <source>
        <dbReference type="SAM" id="MobiDB-lite"/>
    </source>
</evidence>
<dbReference type="CDD" id="cd19821">
    <property type="entry name" value="Bbox1_BBX-like"/>
    <property type="match status" value="1"/>
</dbReference>
<dbReference type="GO" id="GO:0008270">
    <property type="term" value="F:zinc ion binding"/>
    <property type="evidence" value="ECO:0007669"/>
    <property type="project" value="UniProtKB-KW"/>
</dbReference>
<accession>A0AAD4JI02</accession>
<feature type="compositionally biased region" description="Acidic residues" evidence="5">
    <location>
        <begin position="77"/>
        <end position="93"/>
    </location>
</feature>
<dbReference type="PROSITE" id="PS50119">
    <property type="entry name" value="ZF_BBOX"/>
    <property type="match status" value="1"/>
</dbReference>
<evidence type="ECO:0000256" key="3">
    <source>
        <dbReference type="ARBA" id="ARBA00022833"/>
    </source>
</evidence>
<keyword evidence="1" id="KW-0479">Metal-binding</keyword>
<organism evidence="7 8">
    <name type="scientific">Perilla frutescens var. hirtella</name>
    <name type="common">Perilla citriodora</name>
    <name type="synonym">Perilla setoyensis</name>
    <dbReference type="NCBI Taxonomy" id="608512"/>
    <lineage>
        <taxon>Eukaryota</taxon>
        <taxon>Viridiplantae</taxon>
        <taxon>Streptophyta</taxon>
        <taxon>Embryophyta</taxon>
        <taxon>Tracheophyta</taxon>
        <taxon>Spermatophyta</taxon>
        <taxon>Magnoliopsida</taxon>
        <taxon>eudicotyledons</taxon>
        <taxon>Gunneridae</taxon>
        <taxon>Pentapetalae</taxon>
        <taxon>asterids</taxon>
        <taxon>lamiids</taxon>
        <taxon>Lamiales</taxon>
        <taxon>Lamiaceae</taxon>
        <taxon>Nepetoideae</taxon>
        <taxon>Elsholtzieae</taxon>
        <taxon>Perilla</taxon>
    </lineage>
</organism>
<feature type="region of interest" description="Disordered" evidence="5">
    <location>
        <begin position="184"/>
        <end position="203"/>
    </location>
</feature>
<keyword evidence="3" id="KW-0862">Zinc</keyword>
<evidence type="ECO:0000256" key="4">
    <source>
        <dbReference type="PROSITE-ProRule" id="PRU00024"/>
    </source>
</evidence>
<evidence type="ECO:0000256" key="2">
    <source>
        <dbReference type="ARBA" id="ARBA00022771"/>
    </source>
</evidence>
<evidence type="ECO:0000256" key="1">
    <source>
        <dbReference type="ARBA" id="ARBA00022723"/>
    </source>
</evidence>
<protein>
    <recommendedName>
        <fullName evidence="6">B box-type domain-containing protein</fullName>
    </recommendedName>
</protein>
<sequence>MRRCELCKAKARMHCASDQASLCWDCDAAVHSANFLVARHSRNLLCDVCQSPTPWSASGGKLRSTVSVCEQCADQEPCDDSSEDESAEEELVEDNQVVPWSPPPPPEESSSSADESGGSGNVVVSRKRFRFEALTPPPYTAADMTETLSRSKTAPSQKVQIKDSGRVEICGSGILESLRRLHREDTGSGQEMAEFYDSSGPSI</sequence>
<keyword evidence="2 4" id="KW-0863">Zinc-finger</keyword>
<keyword evidence="8" id="KW-1185">Reference proteome</keyword>
<evidence type="ECO:0000313" key="7">
    <source>
        <dbReference type="EMBL" id="KAH6834136.1"/>
    </source>
</evidence>
<evidence type="ECO:0000313" key="8">
    <source>
        <dbReference type="Proteomes" id="UP001190926"/>
    </source>
</evidence>
<dbReference type="PANTHER" id="PTHR31717:SF60">
    <property type="entry name" value="B-BOX TYPE ZINC FINGER FAMILY PROTEIN"/>
    <property type="match status" value="1"/>
</dbReference>